<dbReference type="CDD" id="cd07814">
    <property type="entry name" value="SRPBCC_CalC_Aha1-like"/>
    <property type="match status" value="1"/>
</dbReference>
<proteinExistence type="inferred from homology"/>
<evidence type="ECO:0000313" key="3">
    <source>
        <dbReference type="EMBL" id="SER14193.1"/>
    </source>
</evidence>
<comment type="similarity">
    <text evidence="1">Belongs to the AHA1 family.</text>
</comment>
<dbReference type="Pfam" id="PF08327">
    <property type="entry name" value="AHSA1"/>
    <property type="match status" value="2"/>
</dbReference>
<name>A0A1H9LTK9_9PSEU</name>
<dbReference type="InterPro" id="IPR013538">
    <property type="entry name" value="ASHA1/2-like_C"/>
</dbReference>
<dbReference type="InterPro" id="IPR023393">
    <property type="entry name" value="START-like_dom_sf"/>
</dbReference>
<feature type="domain" description="Activator of Hsp90 ATPase homologue 1/2-like C-terminal" evidence="2">
    <location>
        <begin position="12"/>
        <end position="134"/>
    </location>
</feature>
<dbReference type="OrthoDB" id="4538425at2"/>
<feature type="domain" description="Activator of Hsp90 ATPase homologue 1/2-like C-terminal" evidence="2">
    <location>
        <begin position="157"/>
        <end position="247"/>
    </location>
</feature>
<evidence type="ECO:0000256" key="1">
    <source>
        <dbReference type="ARBA" id="ARBA00006817"/>
    </source>
</evidence>
<dbReference type="AlphaFoldDB" id="A0A1H9LTK9"/>
<dbReference type="EMBL" id="FOFV01000006">
    <property type="protein sequence ID" value="SER14193.1"/>
    <property type="molecule type" value="Genomic_DNA"/>
</dbReference>
<organism evidence="3 4">
    <name type="scientific">Lentzea albida</name>
    <dbReference type="NCBI Taxonomy" id="65499"/>
    <lineage>
        <taxon>Bacteria</taxon>
        <taxon>Bacillati</taxon>
        <taxon>Actinomycetota</taxon>
        <taxon>Actinomycetes</taxon>
        <taxon>Pseudonocardiales</taxon>
        <taxon>Pseudonocardiaceae</taxon>
        <taxon>Lentzea</taxon>
    </lineage>
</organism>
<sequence>MSTGVVRVRTTASPARAFQALTEADDLRVWLAEHADVDLEHGVYEFWGRYTPEGERGRQKLLETTSSSVRFSWLLHGTDYTIELGVEERDGQTLIVASQSPYPDWGAGVEDEGKAGVVQTFWSLSLANLVEHVEGRPVFALCDFSTPEQRIEVDIAAPPEAIIHALTDEDVFARYFGARCSIEPRVGGRWAMGSSFDDEPNPAKIVALDSEHFTLEFPDGMVSDWQLKGSEGRTRLTFVQSGFDPADPPYGSWMGWLSGFADMRRMLELPDWRPMWHSYEAPGLPDGVLVYE</sequence>
<dbReference type="Proteomes" id="UP000199503">
    <property type="component" value="Unassembled WGS sequence"/>
</dbReference>
<evidence type="ECO:0000259" key="2">
    <source>
        <dbReference type="Pfam" id="PF08327"/>
    </source>
</evidence>
<accession>A0A1H9LTK9</accession>
<reference evidence="4" key="1">
    <citation type="submission" date="2016-10" db="EMBL/GenBank/DDBJ databases">
        <authorList>
            <person name="Varghese N."/>
            <person name="Submissions S."/>
        </authorList>
    </citation>
    <scope>NUCLEOTIDE SEQUENCE [LARGE SCALE GENOMIC DNA]</scope>
    <source>
        <strain evidence="4">DSM 44437</strain>
    </source>
</reference>
<dbReference type="SUPFAM" id="SSF55961">
    <property type="entry name" value="Bet v1-like"/>
    <property type="match status" value="2"/>
</dbReference>
<keyword evidence="4" id="KW-1185">Reference proteome</keyword>
<dbReference type="STRING" id="65499.SAMN04488000_106245"/>
<gene>
    <name evidence="3" type="ORF">SAMN04488000_106245</name>
</gene>
<protein>
    <submittedName>
        <fullName evidence="3">Uncharacterized conserved protein YndB, AHSA1/START domain</fullName>
    </submittedName>
</protein>
<dbReference type="RefSeq" id="WP_089917379.1">
    <property type="nucleotide sequence ID" value="NZ_FOFV01000006.1"/>
</dbReference>
<evidence type="ECO:0000313" key="4">
    <source>
        <dbReference type="Proteomes" id="UP000199503"/>
    </source>
</evidence>
<dbReference type="Gene3D" id="3.30.530.20">
    <property type="match status" value="2"/>
</dbReference>